<protein>
    <submittedName>
        <fullName evidence="5">Ig-like domain-containing protein</fullName>
    </submittedName>
</protein>
<feature type="transmembrane region" description="Helical" evidence="2">
    <location>
        <begin position="183"/>
        <end position="202"/>
    </location>
</feature>
<reference evidence="5" key="1">
    <citation type="submission" date="2017-02" db="UniProtKB">
        <authorList>
            <consortium name="WormBaseParasite"/>
        </authorList>
    </citation>
    <scope>IDENTIFICATION</scope>
</reference>
<evidence type="ECO:0000256" key="1">
    <source>
        <dbReference type="SAM" id="MobiDB-lite"/>
    </source>
</evidence>
<proteinExistence type="predicted"/>
<sequence length="222" mass="24405">MANSRGMTNDSAEDASNDITKPETKEIHVKDGDRYVISCPIRGTAHSPISWFRLPTESDNATDLIQSALSPTAFMAFGTASGWLAYHATQVNLTTLLKQSRGRISIDPAYHLIYAEARSSLDCSYEKGDKFFRKPSFRLACVHGDARGSNIKWSDWSGVIIVKALVRWTHLEALTGFSTATAILMPALLAVLTIALSIKCLMDERKSKLKAAAVGRTQRPNM</sequence>
<organism evidence="5">
    <name type="scientific">Rodentolepis nana</name>
    <name type="common">Dwarf tapeworm</name>
    <name type="synonym">Hymenolepis nana</name>
    <dbReference type="NCBI Taxonomy" id="102285"/>
    <lineage>
        <taxon>Eukaryota</taxon>
        <taxon>Metazoa</taxon>
        <taxon>Spiralia</taxon>
        <taxon>Lophotrochozoa</taxon>
        <taxon>Platyhelminthes</taxon>
        <taxon>Cestoda</taxon>
        <taxon>Eucestoda</taxon>
        <taxon>Cyclophyllidea</taxon>
        <taxon>Hymenolepididae</taxon>
        <taxon>Rodentolepis</taxon>
    </lineage>
</organism>
<reference evidence="3 4" key="2">
    <citation type="submission" date="2018-11" db="EMBL/GenBank/DDBJ databases">
        <authorList>
            <consortium name="Pathogen Informatics"/>
        </authorList>
    </citation>
    <scope>NUCLEOTIDE SEQUENCE [LARGE SCALE GENOMIC DNA]</scope>
</reference>
<gene>
    <name evidence="3" type="ORF">HNAJ_LOCUS7926</name>
</gene>
<evidence type="ECO:0000313" key="3">
    <source>
        <dbReference type="EMBL" id="VDO03786.1"/>
    </source>
</evidence>
<keyword evidence="2" id="KW-0472">Membrane</keyword>
<evidence type="ECO:0000313" key="4">
    <source>
        <dbReference type="Proteomes" id="UP000278807"/>
    </source>
</evidence>
<dbReference type="EMBL" id="UZAE01012154">
    <property type="protein sequence ID" value="VDO03786.1"/>
    <property type="molecule type" value="Genomic_DNA"/>
</dbReference>
<dbReference type="WBParaSite" id="HNAJ_0000793001-mRNA-1">
    <property type="protein sequence ID" value="HNAJ_0000793001-mRNA-1"/>
    <property type="gene ID" value="HNAJ_0000793001"/>
</dbReference>
<keyword evidence="2" id="KW-0812">Transmembrane</keyword>
<dbReference type="Proteomes" id="UP000278807">
    <property type="component" value="Unassembled WGS sequence"/>
</dbReference>
<evidence type="ECO:0000256" key="2">
    <source>
        <dbReference type="SAM" id="Phobius"/>
    </source>
</evidence>
<name>A0A0R3TL39_RODNA</name>
<accession>A0A0R3TL39</accession>
<evidence type="ECO:0000313" key="5">
    <source>
        <dbReference type="WBParaSite" id="HNAJ_0000793001-mRNA-1"/>
    </source>
</evidence>
<keyword evidence="2" id="KW-1133">Transmembrane helix</keyword>
<feature type="compositionally biased region" description="Polar residues" evidence="1">
    <location>
        <begin position="1"/>
        <end position="10"/>
    </location>
</feature>
<dbReference type="AlphaFoldDB" id="A0A0R3TL39"/>
<keyword evidence="4" id="KW-1185">Reference proteome</keyword>
<dbReference type="OrthoDB" id="6251630at2759"/>
<feature type="region of interest" description="Disordered" evidence="1">
    <location>
        <begin position="1"/>
        <end position="24"/>
    </location>
</feature>